<keyword evidence="2" id="KW-1185">Reference proteome</keyword>
<proteinExistence type="predicted"/>
<dbReference type="Proteomes" id="UP000887578">
    <property type="component" value="Unplaced"/>
</dbReference>
<feature type="region of interest" description="Disordered" evidence="1">
    <location>
        <begin position="76"/>
        <end position="97"/>
    </location>
</feature>
<name>A0A914NZW1_9BILA</name>
<evidence type="ECO:0000256" key="1">
    <source>
        <dbReference type="SAM" id="MobiDB-lite"/>
    </source>
</evidence>
<protein>
    <submittedName>
        <fullName evidence="3">Alpha-1,2-Mannosidase</fullName>
    </submittedName>
</protein>
<sequence>MDKISKFEQVMDHVYGKYSTCWKPKPFIKSQPRYLWTDAFGVCNYLTLFKETKNQNFLNQASILIDEVHNILGKSRDGSKRLNSSTDEHPLNGGLRIGKPENEGVGMSADGQYFHYLTKWMFALNRMALISKEVKYNKRGIELVQAIHRKFCSANKQRMFWKMSIDLSKPLVNSEGGLDTYDGLTMYLILQNTQKVFDNFEGMKEEEKKEWEEKNLKPEIDHMKSLVSVRYKSYSTNDPLDAGEALWLSHFFPEFDYSKQLKSQASAAVESLYKYGEFTGPPQHRLAFREFGTTIGVQMHNDLWQKEWNQRVEGLHQFWDGSLYSRDNDITPIMFCTSLIPGVFINSYLDSQ</sequence>
<feature type="compositionally biased region" description="Basic and acidic residues" evidence="1">
    <location>
        <begin position="76"/>
        <end position="90"/>
    </location>
</feature>
<evidence type="ECO:0000313" key="2">
    <source>
        <dbReference type="Proteomes" id="UP000887578"/>
    </source>
</evidence>
<organism evidence="2 3">
    <name type="scientific">Panagrolaimus davidi</name>
    <dbReference type="NCBI Taxonomy" id="227884"/>
    <lineage>
        <taxon>Eukaryota</taxon>
        <taxon>Metazoa</taxon>
        <taxon>Ecdysozoa</taxon>
        <taxon>Nematoda</taxon>
        <taxon>Chromadorea</taxon>
        <taxon>Rhabditida</taxon>
        <taxon>Tylenchina</taxon>
        <taxon>Panagrolaimomorpha</taxon>
        <taxon>Panagrolaimoidea</taxon>
        <taxon>Panagrolaimidae</taxon>
        <taxon>Panagrolaimus</taxon>
    </lineage>
</organism>
<dbReference type="AlphaFoldDB" id="A0A914NZW1"/>
<dbReference type="WBParaSite" id="PDA_v2.g10436.t1">
    <property type="protein sequence ID" value="PDA_v2.g10436.t1"/>
    <property type="gene ID" value="PDA_v2.g10436"/>
</dbReference>
<reference evidence="3" key="1">
    <citation type="submission" date="2022-11" db="UniProtKB">
        <authorList>
            <consortium name="WormBaseParasite"/>
        </authorList>
    </citation>
    <scope>IDENTIFICATION</scope>
</reference>
<evidence type="ECO:0000313" key="3">
    <source>
        <dbReference type="WBParaSite" id="PDA_v2.g10436.t1"/>
    </source>
</evidence>
<accession>A0A914NZW1</accession>